<dbReference type="Pfam" id="PF17853">
    <property type="entry name" value="GGDEF_2"/>
    <property type="match status" value="1"/>
</dbReference>
<sequence>MPHQRTKQQTLAWLRANTGELATSTSKRLQETLPWYSEMPPGRRSAIGLVAQAGITSFVSSLERGDGDVGDRTSPESKPWIARDVFDAAPRELLRSISLQQTLQLIRVVVSVVEERVADGDGEVREAVLRYSRDVAFAAADVYARAAEARGLWDQRLEALVVDSILTGEHDDELPSRIAALGWHGRGEVAVLVGTTPKMLEADQLRRAARHADVDLLIGVQGNRLVLVIGRAHASDEEATTDAGDAGDARNRGPGDAPSAAPHAEADDRGREELPFLDIAKRLEPFFGEGRLVLGPTVPSVVDSSRSARAALAGFAVAGAWRAADRPVPADDLLPERALAGDPLARQTLVARIFRPLADHQSDLLATLWCYLDNGRSLEGTARELFVHPNTVRYRLKRISELIGWDATGAREALILQCALILGQIADPVPAEPRRSQKRAARSPRR</sequence>
<evidence type="ECO:0000256" key="1">
    <source>
        <dbReference type="ARBA" id="ARBA00006754"/>
    </source>
</evidence>
<feature type="domain" description="PucR C-terminal helix-turn-helix" evidence="3">
    <location>
        <begin position="364"/>
        <end position="421"/>
    </location>
</feature>
<dbReference type="PANTHER" id="PTHR33744">
    <property type="entry name" value="CARBOHYDRATE DIACID REGULATOR"/>
    <property type="match status" value="1"/>
</dbReference>
<reference evidence="5 6" key="1">
    <citation type="submission" date="2019-09" db="EMBL/GenBank/DDBJ databases">
        <title>Phylogeny of genus Pseudoclavibacter and closely related genus.</title>
        <authorList>
            <person name="Li Y."/>
        </authorList>
    </citation>
    <scope>NUCLEOTIDE SEQUENCE [LARGE SCALE GENOMIC DNA]</scope>
    <source>
        <strain evidence="5 6">EGI 60007</strain>
    </source>
</reference>
<feature type="region of interest" description="Disordered" evidence="2">
    <location>
        <begin position="236"/>
        <end position="271"/>
    </location>
</feature>
<keyword evidence="6" id="KW-1185">Reference proteome</keyword>
<name>A0A6H9WLG9_9MICO</name>
<evidence type="ECO:0000256" key="2">
    <source>
        <dbReference type="SAM" id="MobiDB-lite"/>
    </source>
</evidence>
<evidence type="ECO:0000313" key="5">
    <source>
        <dbReference type="EMBL" id="KAB1649983.1"/>
    </source>
</evidence>
<dbReference type="Pfam" id="PF13556">
    <property type="entry name" value="HTH_30"/>
    <property type="match status" value="1"/>
</dbReference>
<gene>
    <name evidence="5" type="ORF">F8O04_07130</name>
</gene>
<dbReference type="PANTHER" id="PTHR33744:SF7">
    <property type="entry name" value="PUCR FAMILY TRANSCRIPTIONAL REGULATOR"/>
    <property type="match status" value="1"/>
</dbReference>
<dbReference type="RefSeq" id="WP_158028567.1">
    <property type="nucleotide sequence ID" value="NZ_BMHG01000001.1"/>
</dbReference>
<evidence type="ECO:0000259" key="4">
    <source>
        <dbReference type="Pfam" id="PF17853"/>
    </source>
</evidence>
<dbReference type="OrthoDB" id="3246591at2"/>
<comment type="similarity">
    <text evidence="1">Belongs to the CdaR family.</text>
</comment>
<accession>A0A6H9WLG9</accession>
<proteinExistence type="inferred from homology"/>
<comment type="caution">
    <text evidence="5">The sequence shown here is derived from an EMBL/GenBank/DDBJ whole genome shotgun (WGS) entry which is preliminary data.</text>
</comment>
<dbReference type="InterPro" id="IPR025736">
    <property type="entry name" value="PucR_C-HTH_dom"/>
</dbReference>
<dbReference type="InterPro" id="IPR042070">
    <property type="entry name" value="PucR_C-HTH_sf"/>
</dbReference>
<dbReference type="AlphaFoldDB" id="A0A6H9WLG9"/>
<dbReference type="InterPro" id="IPR051448">
    <property type="entry name" value="CdaR-like_regulators"/>
</dbReference>
<evidence type="ECO:0000313" key="6">
    <source>
        <dbReference type="Proteomes" id="UP000431744"/>
    </source>
</evidence>
<dbReference type="Proteomes" id="UP000431744">
    <property type="component" value="Unassembled WGS sequence"/>
</dbReference>
<dbReference type="Gene3D" id="1.10.10.2840">
    <property type="entry name" value="PucR C-terminal helix-turn-helix domain"/>
    <property type="match status" value="1"/>
</dbReference>
<feature type="domain" description="CdaR GGDEF-like" evidence="4">
    <location>
        <begin position="167"/>
        <end position="313"/>
    </location>
</feature>
<dbReference type="InterPro" id="IPR041522">
    <property type="entry name" value="CdaR_GGDEF"/>
</dbReference>
<protein>
    <submittedName>
        <fullName evidence="5">PucR family transcriptional regulator</fullName>
    </submittedName>
</protein>
<dbReference type="EMBL" id="WBJY01000001">
    <property type="protein sequence ID" value="KAB1649983.1"/>
    <property type="molecule type" value="Genomic_DNA"/>
</dbReference>
<evidence type="ECO:0000259" key="3">
    <source>
        <dbReference type="Pfam" id="PF13556"/>
    </source>
</evidence>
<organism evidence="5 6">
    <name type="scientific">Pseudoclavibacter endophyticus</name>
    <dbReference type="NCBI Taxonomy" id="1778590"/>
    <lineage>
        <taxon>Bacteria</taxon>
        <taxon>Bacillati</taxon>
        <taxon>Actinomycetota</taxon>
        <taxon>Actinomycetes</taxon>
        <taxon>Micrococcales</taxon>
        <taxon>Microbacteriaceae</taxon>
        <taxon>Pseudoclavibacter</taxon>
    </lineage>
</organism>